<dbReference type="EMBL" id="AMZH03003253">
    <property type="protein sequence ID" value="RRT72912.1"/>
    <property type="molecule type" value="Genomic_DNA"/>
</dbReference>
<gene>
    <name evidence="2" type="ORF">B296_00011656</name>
</gene>
<evidence type="ECO:0000256" key="1">
    <source>
        <dbReference type="SAM" id="MobiDB-lite"/>
    </source>
</evidence>
<comment type="caution">
    <text evidence="2">The sequence shown here is derived from an EMBL/GenBank/DDBJ whole genome shotgun (WGS) entry which is preliminary data.</text>
</comment>
<protein>
    <submittedName>
        <fullName evidence="2">Uncharacterized protein</fullName>
    </submittedName>
</protein>
<name>A0A427A9K6_ENSVE</name>
<proteinExistence type="predicted"/>
<evidence type="ECO:0000313" key="3">
    <source>
        <dbReference type="Proteomes" id="UP000287651"/>
    </source>
</evidence>
<feature type="compositionally biased region" description="Polar residues" evidence="1">
    <location>
        <begin position="1"/>
        <end position="12"/>
    </location>
</feature>
<sequence length="151" mass="16902">MGVPTSSFGSSRWNERQVNERRRARGKRIAPDDAQAEPAGPPPEVGVRSTSQCKQQAEKTKRDNPQGLHSFARTHPHLSSNEEKSPRTYVPVQEHPTLIMALLQRSVLMSHVLIPAPYYTAAASASKSLFQYGYSIPYRKLVHPLMSHLCI</sequence>
<reference evidence="2 3" key="1">
    <citation type="journal article" date="2014" name="Agronomy (Basel)">
        <title>A Draft Genome Sequence for Ensete ventricosum, the Drought-Tolerant Tree Against Hunger.</title>
        <authorList>
            <person name="Harrison J."/>
            <person name="Moore K.A."/>
            <person name="Paszkiewicz K."/>
            <person name="Jones T."/>
            <person name="Grant M."/>
            <person name="Ambacheew D."/>
            <person name="Muzemil S."/>
            <person name="Studholme D.J."/>
        </authorList>
    </citation>
    <scope>NUCLEOTIDE SEQUENCE [LARGE SCALE GENOMIC DNA]</scope>
</reference>
<evidence type="ECO:0000313" key="2">
    <source>
        <dbReference type="EMBL" id="RRT72912.1"/>
    </source>
</evidence>
<dbReference type="Proteomes" id="UP000287651">
    <property type="component" value="Unassembled WGS sequence"/>
</dbReference>
<feature type="region of interest" description="Disordered" evidence="1">
    <location>
        <begin position="1"/>
        <end position="89"/>
    </location>
</feature>
<organism evidence="2 3">
    <name type="scientific">Ensete ventricosum</name>
    <name type="common">Abyssinian banana</name>
    <name type="synonym">Musa ensete</name>
    <dbReference type="NCBI Taxonomy" id="4639"/>
    <lineage>
        <taxon>Eukaryota</taxon>
        <taxon>Viridiplantae</taxon>
        <taxon>Streptophyta</taxon>
        <taxon>Embryophyta</taxon>
        <taxon>Tracheophyta</taxon>
        <taxon>Spermatophyta</taxon>
        <taxon>Magnoliopsida</taxon>
        <taxon>Liliopsida</taxon>
        <taxon>Zingiberales</taxon>
        <taxon>Musaceae</taxon>
        <taxon>Ensete</taxon>
    </lineage>
</organism>
<accession>A0A427A9K6</accession>
<dbReference type="AlphaFoldDB" id="A0A427A9K6"/>